<evidence type="ECO:0000256" key="3">
    <source>
        <dbReference type="ARBA" id="ARBA00023163"/>
    </source>
</evidence>
<dbReference type="Gene3D" id="1.10.357.10">
    <property type="entry name" value="Tetracycline Repressor, domain 2"/>
    <property type="match status" value="1"/>
</dbReference>
<evidence type="ECO:0000313" key="7">
    <source>
        <dbReference type="Proteomes" id="UP000198727"/>
    </source>
</evidence>
<keyword evidence="3" id="KW-0804">Transcription</keyword>
<dbReference type="OrthoDB" id="2570341at2"/>
<dbReference type="Pfam" id="PF02909">
    <property type="entry name" value="TetR_C_1"/>
    <property type="match status" value="1"/>
</dbReference>
<feature type="DNA-binding region" description="H-T-H motif" evidence="4">
    <location>
        <begin position="68"/>
        <end position="87"/>
    </location>
</feature>
<evidence type="ECO:0000313" key="6">
    <source>
        <dbReference type="EMBL" id="SFQ54938.1"/>
    </source>
</evidence>
<organism evidence="6 7">
    <name type="scientific">Amycolatopsis arida</name>
    <dbReference type="NCBI Taxonomy" id="587909"/>
    <lineage>
        <taxon>Bacteria</taxon>
        <taxon>Bacillati</taxon>
        <taxon>Actinomycetota</taxon>
        <taxon>Actinomycetes</taxon>
        <taxon>Pseudonocardiales</taxon>
        <taxon>Pseudonocardiaceae</taxon>
        <taxon>Amycolatopsis</taxon>
    </lineage>
</organism>
<dbReference type="InterPro" id="IPR036271">
    <property type="entry name" value="Tet_transcr_reg_TetR-rel_C_sf"/>
</dbReference>
<dbReference type="Proteomes" id="UP000198727">
    <property type="component" value="Unassembled WGS sequence"/>
</dbReference>
<protein>
    <submittedName>
        <fullName evidence="6">Regulatory protein, tetR family</fullName>
    </submittedName>
</protein>
<dbReference type="PROSITE" id="PS50977">
    <property type="entry name" value="HTH_TETR_2"/>
    <property type="match status" value="1"/>
</dbReference>
<evidence type="ECO:0000259" key="5">
    <source>
        <dbReference type="PROSITE" id="PS50977"/>
    </source>
</evidence>
<dbReference type="AlphaFoldDB" id="A0A1I5ZEQ6"/>
<evidence type="ECO:0000256" key="1">
    <source>
        <dbReference type="ARBA" id="ARBA00023015"/>
    </source>
</evidence>
<feature type="domain" description="HTH tetR-type" evidence="5">
    <location>
        <begin position="45"/>
        <end position="105"/>
    </location>
</feature>
<gene>
    <name evidence="6" type="ORF">SAMN05421810_109118</name>
</gene>
<dbReference type="InterPro" id="IPR004111">
    <property type="entry name" value="Repressor_TetR_C"/>
</dbReference>
<dbReference type="SUPFAM" id="SSF46689">
    <property type="entry name" value="Homeodomain-like"/>
    <property type="match status" value="1"/>
</dbReference>
<dbReference type="GO" id="GO:0003677">
    <property type="term" value="F:DNA binding"/>
    <property type="evidence" value="ECO:0007669"/>
    <property type="project" value="UniProtKB-UniRule"/>
</dbReference>
<name>A0A1I5ZEQ6_9PSEU</name>
<dbReference type="InterPro" id="IPR009057">
    <property type="entry name" value="Homeodomain-like_sf"/>
</dbReference>
<proteinExistence type="predicted"/>
<dbReference type="EMBL" id="FOWW01000009">
    <property type="protein sequence ID" value="SFQ54938.1"/>
    <property type="molecule type" value="Genomic_DNA"/>
</dbReference>
<dbReference type="InterPro" id="IPR001647">
    <property type="entry name" value="HTH_TetR"/>
</dbReference>
<evidence type="ECO:0000256" key="2">
    <source>
        <dbReference type="ARBA" id="ARBA00023125"/>
    </source>
</evidence>
<reference evidence="7" key="1">
    <citation type="submission" date="2016-10" db="EMBL/GenBank/DDBJ databases">
        <authorList>
            <person name="Varghese N."/>
            <person name="Submissions S."/>
        </authorList>
    </citation>
    <scope>NUCLEOTIDE SEQUENCE [LARGE SCALE GENOMIC DNA]</scope>
    <source>
        <strain evidence="7">CGMCC 4.5579</strain>
    </source>
</reference>
<keyword evidence="1" id="KW-0805">Transcription regulation</keyword>
<dbReference type="STRING" id="587909.SAMN05421810_109118"/>
<evidence type="ECO:0000256" key="4">
    <source>
        <dbReference type="PROSITE-ProRule" id="PRU00335"/>
    </source>
</evidence>
<dbReference type="GO" id="GO:0045892">
    <property type="term" value="P:negative regulation of DNA-templated transcription"/>
    <property type="evidence" value="ECO:0007669"/>
    <property type="project" value="InterPro"/>
</dbReference>
<accession>A0A1I5ZEQ6</accession>
<sequence>MTLLGDPGAGRVSSRICPVSDTSPTRGLRLLWLGDTVPRRGPRPALRLERVVRAAIEIADAEGLPALSMRKVADRLAVGTMSLYTYVPAKTDLVALMLDAVDAEGVLPHTVGGSWRTKVETWAREDWALYHRHEWVLDASARRPLGPHSLCRYDSALRSLTGIGLPAAAVVAATEAIDGYIRGMARRSVETRRRERNSGVGEAEWWAEHQALLRTYAGAEEFPTIHALDAEGAFDGAGDTFEFGLRRLLDGIAGQLGAS</sequence>
<keyword evidence="7" id="KW-1185">Reference proteome</keyword>
<keyword evidence="2 4" id="KW-0238">DNA-binding</keyword>
<dbReference type="Gene3D" id="1.10.10.60">
    <property type="entry name" value="Homeodomain-like"/>
    <property type="match status" value="1"/>
</dbReference>
<dbReference type="SUPFAM" id="SSF48498">
    <property type="entry name" value="Tetracyclin repressor-like, C-terminal domain"/>
    <property type="match status" value="1"/>
</dbReference>